<dbReference type="EMBL" id="HF920634">
    <property type="protein sequence ID" value="CCV01861.1"/>
    <property type="molecule type" value="Genomic_DNA"/>
</dbReference>
<sequence length="155" mass="18197">MNLEPSIWGPHFWNMFHFISSTYDNKPNQSIKLTMKNFIQSIPVFLPCKECQDHAFDFLRSSNLDKIVENRKELFTFFFNFHNSVNLRLKKPLMKIEDALKKYYIPVEEYHLYIPSKKIIGPIFGSVESAESAKSVGFPLLILMVIIIIVFTIFK</sequence>
<dbReference type="Gene3D" id="1.20.120.310">
    <property type="entry name" value="ERV/ALR sulfhydryl oxidase domain"/>
    <property type="match status" value="1"/>
</dbReference>
<dbReference type="KEGG" id="vg:18501567"/>
<comment type="cofactor">
    <cofactor evidence="1 7">
        <name>FAD</name>
        <dbReference type="ChEBI" id="CHEBI:57692"/>
    </cofactor>
</comment>
<feature type="transmembrane region" description="Helical" evidence="7">
    <location>
        <begin position="136"/>
        <end position="154"/>
    </location>
</feature>
<evidence type="ECO:0000256" key="5">
    <source>
        <dbReference type="ARBA" id="ARBA00023157"/>
    </source>
</evidence>
<evidence type="ECO:0000313" key="9">
    <source>
        <dbReference type="EMBL" id="CCV01861.1"/>
    </source>
</evidence>
<dbReference type="PANTHER" id="PTHR12645:SF0">
    <property type="entry name" value="FAD-LINKED SULFHYDRYL OXIDASE ALR"/>
    <property type="match status" value="1"/>
</dbReference>
<evidence type="ECO:0000313" key="10">
    <source>
        <dbReference type="Proteomes" id="UP000141616"/>
    </source>
</evidence>
<name>W8W1X9_9VIRU</name>
<dbReference type="InterPro" id="IPR017905">
    <property type="entry name" value="ERV/ALR_sulphydryl_oxidase"/>
</dbReference>
<dbReference type="InterPro" id="IPR036774">
    <property type="entry name" value="ERV/ALR_sulphydryl_oxid_sf"/>
</dbReference>
<evidence type="ECO:0000256" key="2">
    <source>
        <dbReference type="ARBA" id="ARBA00022630"/>
    </source>
</evidence>
<dbReference type="GeneID" id="18501567"/>
<evidence type="ECO:0000256" key="7">
    <source>
        <dbReference type="RuleBase" id="RU371123"/>
    </source>
</evidence>
<keyword evidence="4 7" id="KW-0560">Oxidoreductase</keyword>
<proteinExistence type="predicted"/>
<dbReference type="SUPFAM" id="SSF69000">
    <property type="entry name" value="FAD-dependent thiol oxidase"/>
    <property type="match status" value="1"/>
</dbReference>
<dbReference type="RefSeq" id="YP_009010778.1">
    <property type="nucleotide sequence ID" value="NC_023615.1"/>
</dbReference>
<feature type="domain" description="ERV/ALR sulfhydryl oxidase" evidence="8">
    <location>
        <begin position="1"/>
        <end position="103"/>
    </location>
</feature>
<dbReference type="InterPro" id="IPR039799">
    <property type="entry name" value="ALR/ERV"/>
</dbReference>
<keyword evidence="5" id="KW-1015">Disulfide bond</keyword>
<keyword evidence="2 7" id="KW-0285">Flavoprotein</keyword>
<dbReference type="GO" id="GO:0016971">
    <property type="term" value="F:flavin-dependent sulfhydryl oxidase activity"/>
    <property type="evidence" value="ECO:0007669"/>
    <property type="project" value="InterPro"/>
</dbReference>
<dbReference type="PANTHER" id="PTHR12645">
    <property type="entry name" value="ALR/ERV"/>
    <property type="match status" value="1"/>
</dbReference>
<protein>
    <recommendedName>
        <fullName evidence="7">Sulfhydryl oxidase</fullName>
        <ecNumber evidence="7">1.8.3.2</ecNumber>
    </recommendedName>
</protein>
<evidence type="ECO:0000256" key="1">
    <source>
        <dbReference type="ARBA" id="ARBA00001974"/>
    </source>
</evidence>
<keyword evidence="3 7" id="KW-0274">FAD</keyword>
<keyword evidence="7" id="KW-1133">Transmembrane helix</keyword>
<reference evidence="9 10" key="1">
    <citation type="submission" date="2013-03" db="EMBL/GenBank/DDBJ databases">
        <title>Genomic and evolutionary features of invertebrate iridoviruse.</title>
        <authorList>
            <person name="Piegu B."/>
            <person name="Guizard S."/>
            <person name="Bideshi D."/>
            <person name="Spears T."/>
            <person name="Federici B."/>
            <person name="Bigot Y."/>
        </authorList>
    </citation>
    <scope>NUCLEOTIDE SEQUENCE [LARGE SCALE GENOMIC DNA]</scope>
    <source>
        <strain evidence="9">IIV22Aberystwyth</strain>
    </source>
</reference>
<gene>
    <name evidence="9" type="primary">017L</name>
    <name evidence="9" type="ORF">IIV22A_017L</name>
</gene>
<accession>W8W1X9</accession>
<evidence type="ECO:0000256" key="4">
    <source>
        <dbReference type="ARBA" id="ARBA00023002"/>
    </source>
</evidence>
<keyword evidence="7" id="KW-0472">Membrane</keyword>
<evidence type="ECO:0000256" key="3">
    <source>
        <dbReference type="ARBA" id="ARBA00022827"/>
    </source>
</evidence>
<dbReference type="PROSITE" id="PS51324">
    <property type="entry name" value="ERV_ALR"/>
    <property type="match status" value="1"/>
</dbReference>
<keyword evidence="7" id="KW-0812">Transmembrane</keyword>
<dbReference type="GO" id="GO:0050660">
    <property type="term" value="F:flavin adenine dinucleotide binding"/>
    <property type="evidence" value="ECO:0007669"/>
    <property type="project" value="TreeGrafter"/>
</dbReference>
<evidence type="ECO:0000256" key="6">
    <source>
        <dbReference type="ARBA" id="ARBA00048864"/>
    </source>
</evidence>
<dbReference type="EC" id="1.8.3.2" evidence="7"/>
<dbReference type="Pfam" id="PF04777">
    <property type="entry name" value="Evr1_Alr"/>
    <property type="match status" value="1"/>
</dbReference>
<organism evidence="9 10">
    <name type="scientific">Invertebrate iridescent virus 22</name>
    <dbReference type="NCBI Taxonomy" id="345198"/>
    <lineage>
        <taxon>Viruses</taxon>
        <taxon>Varidnaviria</taxon>
        <taxon>Bamfordvirae</taxon>
        <taxon>Nucleocytoviricota</taxon>
        <taxon>Megaviricetes</taxon>
        <taxon>Pimascovirales</taxon>
        <taxon>Pimascovirales incertae sedis</taxon>
        <taxon>Iridoviridae</taxon>
        <taxon>Betairidovirinae</taxon>
        <taxon>Chloriridovirus</taxon>
        <taxon>Chloriridovirus simulium1</taxon>
    </lineage>
</organism>
<dbReference type="Proteomes" id="UP000141616">
    <property type="component" value="Segment"/>
</dbReference>
<evidence type="ECO:0000259" key="8">
    <source>
        <dbReference type="PROSITE" id="PS51324"/>
    </source>
</evidence>
<comment type="catalytic activity">
    <reaction evidence="6 7">
        <text>2 R'C(R)SH + O2 = R'C(R)S-S(R)CR' + H2O2</text>
        <dbReference type="Rhea" id="RHEA:17357"/>
        <dbReference type="ChEBI" id="CHEBI:15379"/>
        <dbReference type="ChEBI" id="CHEBI:16240"/>
        <dbReference type="ChEBI" id="CHEBI:16520"/>
        <dbReference type="ChEBI" id="CHEBI:17412"/>
        <dbReference type="EC" id="1.8.3.2"/>
    </reaction>
</comment>